<dbReference type="AlphaFoldDB" id="A0A921ZNA3"/>
<feature type="domain" description="Protein kinase" evidence="2">
    <location>
        <begin position="1"/>
        <end position="300"/>
    </location>
</feature>
<feature type="region of interest" description="Disordered" evidence="1">
    <location>
        <begin position="17"/>
        <end position="53"/>
    </location>
</feature>
<proteinExistence type="predicted"/>
<sequence>MELEMVDGREKLVEECEDDKVKVNGAPAQNGRLLPQEKDSGPDNSEVSAVSRASKKSGQFDRLSVPRSLIVEQIVLGRGEFGEVSLAKVDICQVKKLRNHEVSDTEPKLRPVLVKVLTTKDEVQLTEFRRQLDLFSRVKHANIVRLIGLCNESEPHCMLLEHTDWVTARNCVISSKLHLKLSHAALTRGPDSHEYYKMHDQVIPLRWLPQEAVMEGEYSTKSDVYMFAATVWEIYTKAELPFAKLNDNSVLERLKAGTLEWTIPATMPEALGALLKRCWSKSPSERPHFADICEEVNSILQEITSDDSEKKSQKEDDEN</sequence>
<gene>
    <name evidence="3" type="ORF">O3G_MSEX012260</name>
</gene>
<dbReference type="InterPro" id="IPR000719">
    <property type="entry name" value="Prot_kinase_dom"/>
</dbReference>
<dbReference type="GO" id="GO:0005524">
    <property type="term" value="F:ATP binding"/>
    <property type="evidence" value="ECO:0007669"/>
    <property type="project" value="InterPro"/>
</dbReference>
<dbReference type="EMBL" id="JH668702">
    <property type="protein sequence ID" value="KAG6460861.1"/>
    <property type="molecule type" value="Genomic_DNA"/>
</dbReference>
<evidence type="ECO:0000313" key="4">
    <source>
        <dbReference type="Proteomes" id="UP000791440"/>
    </source>
</evidence>
<evidence type="ECO:0000313" key="3">
    <source>
        <dbReference type="EMBL" id="KAG6460861.1"/>
    </source>
</evidence>
<dbReference type="PANTHER" id="PTHR24416:SF573">
    <property type="entry name" value="INACTIVE TYROSINE-PROTEIN KINASE 7"/>
    <property type="match status" value="1"/>
</dbReference>
<comment type="caution">
    <text evidence="3">The sequence shown here is derived from an EMBL/GenBank/DDBJ whole genome shotgun (WGS) entry which is preliminary data.</text>
</comment>
<dbReference type="InterPro" id="IPR001245">
    <property type="entry name" value="Ser-Thr/Tyr_kinase_cat_dom"/>
</dbReference>
<name>A0A921ZNA3_MANSE</name>
<evidence type="ECO:0000256" key="1">
    <source>
        <dbReference type="SAM" id="MobiDB-lite"/>
    </source>
</evidence>
<evidence type="ECO:0000259" key="2">
    <source>
        <dbReference type="PROSITE" id="PS50011"/>
    </source>
</evidence>
<reference evidence="3" key="1">
    <citation type="journal article" date="2016" name="Insect Biochem. Mol. Biol.">
        <title>Multifaceted biological insights from a draft genome sequence of the tobacco hornworm moth, Manduca sexta.</title>
        <authorList>
            <person name="Kanost M.R."/>
            <person name="Arrese E.L."/>
            <person name="Cao X."/>
            <person name="Chen Y.R."/>
            <person name="Chellapilla S."/>
            <person name="Goldsmith M.R."/>
            <person name="Grosse-Wilde E."/>
            <person name="Heckel D.G."/>
            <person name="Herndon N."/>
            <person name="Jiang H."/>
            <person name="Papanicolaou A."/>
            <person name="Qu J."/>
            <person name="Soulages J.L."/>
            <person name="Vogel H."/>
            <person name="Walters J."/>
            <person name="Waterhouse R.M."/>
            <person name="Ahn S.J."/>
            <person name="Almeida F.C."/>
            <person name="An C."/>
            <person name="Aqrawi P."/>
            <person name="Bretschneider A."/>
            <person name="Bryant W.B."/>
            <person name="Bucks S."/>
            <person name="Chao H."/>
            <person name="Chevignon G."/>
            <person name="Christen J.M."/>
            <person name="Clarke D.F."/>
            <person name="Dittmer N.T."/>
            <person name="Ferguson L.C.F."/>
            <person name="Garavelou S."/>
            <person name="Gordon K.H.J."/>
            <person name="Gunaratna R.T."/>
            <person name="Han Y."/>
            <person name="Hauser F."/>
            <person name="He Y."/>
            <person name="Heidel-Fischer H."/>
            <person name="Hirsh A."/>
            <person name="Hu Y."/>
            <person name="Jiang H."/>
            <person name="Kalra D."/>
            <person name="Klinner C."/>
            <person name="Konig C."/>
            <person name="Kovar C."/>
            <person name="Kroll A.R."/>
            <person name="Kuwar S.S."/>
            <person name="Lee S.L."/>
            <person name="Lehman R."/>
            <person name="Li K."/>
            <person name="Li Z."/>
            <person name="Liang H."/>
            <person name="Lovelace S."/>
            <person name="Lu Z."/>
            <person name="Mansfield J.H."/>
            <person name="McCulloch K.J."/>
            <person name="Mathew T."/>
            <person name="Morton B."/>
            <person name="Muzny D.M."/>
            <person name="Neunemann D."/>
            <person name="Ongeri F."/>
            <person name="Pauchet Y."/>
            <person name="Pu L.L."/>
            <person name="Pyrousis I."/>
            <person name="Rao X.J."/>
            <person name="Redding A."/>
            <person name="Roesel C."/>
            <person name="Sanchez-Gracia A."/>
            <person name="Schaack S."/>
            <person name="Shukla A."/>
            <person name="Tetreau G."/>
            <person name="Wang Y."/>
            <person name="Xiong G.H."/>
            <person name="Traut W."/>
            <person name="Walsh T.K."/>
            <person name="Worley K.C."/>
            <person name="Wu D."/>
            <person name="Wu W."/>
            <person name="Wu Y.Q."/>
            <person name="Zhang X."/>
            <person name="Zou Z."/>
            <person name="Zucker H."/>
            <person name="Briscoe A.D."/>
            <person name="Burmester T."/>
            <person name="Clem R.J."/>
            <person name="Feyereisen R."/>
            <person name="Grimmelikhuijzen C.J.P."/>
            <person name="Hamodrakas S.J."/>
            <person name="Hansson B.S."/>
            <person name="Huguet E."/>
            <person name="Jermiin L.S."/>
            <person name="Lan Q."/>
            <person name="Lehman H.K."/>
            <person name="Lorenzen M."/>
            <person name="Merzendorfer H."/>
            <person name="Michalopoulos I."/>
            <person name="Morton D.B."/>
            <person name="Muthukrishnan S."/>
            <person name="Oakeshott J.G."/>
            <person name="Palmer W."/>
            <person name="Park Y."/>
            <person name="Passarelli A.L."/>
            <person name="Rozas J."/>
            <person name="Schwartz L.M."/>
            <person name="Smith W."/>
            <person name="Southgate A."/>
            <person name="Vilcinskas A."/>
            <person name="Vogt R."/>
            <person name="Wang P."/>
            <person name="Werren J."/>
            <person name="Yu X.Q."/>
            <person name="Zhou J.J."/>
            <person name="Brown S.J."/>
            <person name="Scherer S.E."/>
            <person name="Richards S."/>
            <person name="Blissard G.W."/>
        </authorList>
    </citation>
    <scope>NUCLEOTIDE SEQUENCE</scope>
</reference>
<protein>
    <recommendedName>
        <fullName evidence="2">Protein kinase domain-containing protein</fullName>
    </recommendedName>
</protein>
<dbReference type="PANTHER" id="PTHR24416">
    <property type="entry name" value="TYROSINE-PROTEIN KINASE RECEPTOR"/>
    <property type="match status" value="1"/>
</dbReference>
<dbReference type="PROSITE" id="PS50011">
    <property type="entry name" value="PROTEIN_KINASE_DOM"/>
    <property type="match status" value="1"/>
</dbReference>
<keyword evidence="4" id="KW-1185">Reference proteome</keyword>
<accession>A0A921ZNA3</accession>
<dbReference type="GO" id="GO:0004714">
    <property type="term" value="F:transmembrane receptor protein tyrosine kinase activity"/>
    <property type="evidence" value="ECO:0007669"/>
    <property type="project" value="TreeGrafter"/>
</dbReference>
<organism evidence="3 4">
    <name type="scientific">Manduca sexta</name>
    <name type="common">Tobacco hawkmoth</name>
    <name type="synonym">Tobacco hornworm</name>
    <dbReference type="NCBI Taxonomy" id="7130"/>
    <lineage>
        <taxon>Eukaryota</taxon>
        <taxon>Metazoa</taxon>
        <taxon>Ecdysozoa</taxon>
        <taxon>Arthropoda</taxon>
        <taxon>Hexapoda</taxon>
        <taxon>Insecta</taxon>
        <taxon>Pterygota</taxon>
        <taxon>Neoptera</taxon>
        <taxon>Endopterygota</taxon>
        <taxon>Lepidoptera</taxon>
        <taxon>Glossata</taxon>
        <taxon>Ditrysia</taxon>
        <taxon>Bombycoidea</taxon>
        <taxon>Sphingidae</taxon>
        <taxon>Sphinginae</taxon>
        <taxon>Sphingini</taxon>
        <taxon>Manduca</taxon>
    </lineage>
</organism>
<dbReference type="InterPro" id="IPR050122">
    <property type="entry name" value="RTK"/>
</dbReference>
<dbReference type="Pfam" id="PF07714">
    <property type="entry name" value="PK_Tyr_Ser-Thr"/>
    <property type="match status" value="2"/>
</dbReference>
<dbReference type="Proteomes" id="UP000791440">
    <property type="component" value="Unassembled WGS sequence"/>
</dbReference>
<reference evidence="3" key="2">
    <citation type="submission" date="2020-12" db="EMBL/GenBank/DDBJ databases">
        <authorList>
            <person name="Kanost M."/>
        </authorList>
    </citation>
    <scope>NUCLEOTIDE SEQUENCE</scope>
</reference>